<feature type="domain" description="DUF4132" evidence="1">
    <location>
        <begin position="715"/>
        <end position="892"/>
    </location>
</feature>
<accession>A0ABT6YV22</accession>
<evidence type="ECO:0000313" key="3">
    <source>
        <dbReference type="Proteomes" id="UP001236569"/>
    </source>
</evidence>
<name>A0ABT6YV22_9BACT</name>
<gene>
    <name evidence="2" type="ORF">QM480_24125</name>
</gene>
<comment type="caution">
    <text evidence="2">The sequence shown here is derived from an EMBL/GenBank/DDBJ whole genome shotgun (WGS) entry which is preliminary data.</text>
</comment>
<dbReference type="EMBL" id="JASHID010000031">
    <property type="protein sequence ID" value="MDI9867453.1"/>
    <property type="molecule type" value="Genomic_DNA"/>
</dbReference>
<dbReference type="RefSeq" id="WP_283372098.1">
    <property type="nucleotide sequence ID" value="NZ_JASHID010000031.1"/>
</dbReference>
<evidence type="ECO:0000313" key="2">
    <source>
        <dbReference type="EMBL" id="MDI9867453.1"/>
    </source>
</evidence>
<sequence>MKNTTVLETYIANTKALPLYQKETQEYDKLLNYLTDKSDYVPNVFTSRIEILPLETLLGPAEEWDEWEEKIMGLRKNQCDFIYVPRPDYYNTQPSYLLQILLSWANTQILEDTSQAKIENVLARINTYTNDPIGVIYWISKSQPLVVDHKPTAFGSYVLSNLDANWDSLHEVFAKEYHLLFELFVTQRTDLIDIFLKDFKTKVIQVIRKDRSEFHPYREEIQQYFTYLSIIIACHGEKYEPFIEKEFQEAHPIEFKWIIFHFLLEHFPTKYQPLQESFYFEVLKEHNDQIGTYVYITIDFSKNSLLGICCTYLLQINYSKYIDFIVELLSGIAQDRYLPDNVLNIITETFTFRDLERIAPHIVNFKRIDTSTAPNYLKFYVTVIQKIDYQAYLPHIWNIGKINAIELNKIAGKFLAILGNAAIPQAAELLSAKKAWSRQMGMTVLESVNTPESLSVLHDFLELEPNDDTRENYIELLKQKISEPRTLEAIRIKIGFAEKREKLSTPLTPWLDDKELPSLYFKDGTPLNTNEVRFLYYRMSRIKEIGFDFEANLLLEHIDMNRTHEYASSLIDTFFSNGAPANLKFCLTLASTMGDASVIRTLRKMVFELTENNRGKMAEYIVKAIALNGSTQALREVEYLSRKFKSKYKNIGKAAVEAFELAAEELNIDPYDLADQIVPDFGFEGLFKTFELDGQEYRAFINQDFKILFLNESNKTLKSLPKGTPVELQDEFKEMGKEIKELVKSQTYRLEQYLIIQRQWETEKWQNLFLNNPMMFVYATRLIWGAYNEQKQLLFTFKIQEDQTCINQDGDEVEFENGLFIRIVHPIDLTKDTIAYWSEVLSDENLQPAFLQLNRTVINLSEQDKGTKISANYKGIEMSAYKLLSCLEKRGWLRGSVVDNGRIGNYYKDFAKEGVSALFVQEGEIGIGFMEGNAIIGNMIFVKSGSINFNLGSYEPRKESDPRLIPFEQISPIIYSEVMADMQFFKENDSRQSNGN</sequence>
<dbReference type="InterPro" id="IPR025406">
    <property type="entry name" value="DUF4132"/>
</dbReference>
<protein>
    <submittedName>
        <fullName evidence="2">DUF4132 domain-containing protein</fullName>
    </submittedName>
</protein>
<keyword evidence="3" id="KW-1185">Reference proteome</keyword>
<dbReference type="Pfam" id="PF13569">
    <property type="entry name" value="DUF4132"/>
    <property type="match status" value="1"/>
</dbReference>
<organism evidence="2 3">
    <name type="scientific">Flectobacillus longus</name>
    <dbReference type="NCBI Taxonomy" id="2984207"/>
    <lineage>
        <taxon>Bacteria</taxon>
        <taxon>Pseudomonadati</taxon>
        <taxon>Bacteroidota</taxon>
        <taxon>Cytophagia</taxon>
        <taxon>Cytophagales</taxon>
        <taxon>Flectobacillaceae</taxon>
        <taxon>Flectobacillus</taxon>
    </lineage>
</organism>
<proteinExistence type="predicted"/>
<reference evidence="2 3" key="1">
    <citation type="submission" date="2023-05" db="EMBL/GenBank/DDBJ databases">
        <title>Novel species of genus Flectobacillus isolated from stream in China.</title>
        <authorList>
            <person name="Lu H."/>
        </authorList>
    </citation>
    <scope>NUCLEOTIDE SEQUENCE [LARGE SCALE GENOMIC DNA]</scope>
    <source>
        <strain evidence="2 3">DC10W</strain>
    </source>
</reference>
<dbReference type="Proteomes" id="UP001236569">
    <property type="component" value="Unassembled WGS sequence"/>
</dbReference>
<evidence type="ECO:0000259" key="1">
    <source>
        <dbReference type="Pfam" id="PF13569"/>
    </source>
</evidence>